<proteinExistence type="predicted"/>
<feature type="transmembrane region" description="Helical" evidence="1">
    <location>
        <begin position="110"/>
        <end position="143"/>
    </location>
</feature>
<organism evidence="2">
    <name type="scientific">Clandestinovirus</name>
    <dbReference type="NCBI Taxonomy" id="2831644"/>
    <lineage>
        <taxon>Viruses</taxon>
    </lineage>
</organism>
<feature type="transmembrane region" description="Helical" evidence="1">
    <location>
        <begin position="77"/>
        <end position="98"/>
    </location>
</feature>
<keyword evidence="1" id="KW-1133">Transmembrane helix</keyword>
<sequence length="149" mass="16051">MTDRQRYGPIYGLGGGSLVIGILGIVLGAINLHKTTCDQDILPLPVWLLVVGCVSLAGSTVTCCAVRAKAGRGRRVIVGWSLQGAFLLAWNIIGAVILFRGSMACQTEAYPMWAVTLVILCLQWASVGLVCFYYFLIAVFTCVKGCLHR</sequence>
<keyword evidence="1" id="KW-0472">Membrane</keyword>
<gene>
    <name evidence="2" type="ORF">KOM_12_45</name>
</gene>
<reference evidence="2" key="1">
    <citation type="submission" date="2021-06" db="EMBL/GenBank/DDBJ databases">
        <authorList>
            <person name="Rolland C."/>
        </authorList>
    </citation>
    <scope>NUCLEOTIDE SEQUENCE</scope>
    <source>
        <strain evidence="2">347.936635</strain>
    </source>
</reference>
<evidence type="ECO:0000313" key="2">
    <source>
        <dbReference type="EMBL" id="QYA18315.1"/>
    </source>
</evidence>
<evidence type="ECO:0000256" key="1">
    <source>
        <dbReference type="SAM" id="Phobius"/>
    </source>
</evidence>
<accession>A0A8F8KSJ3</accession>
<feature type="transmembrane region" description="Helical" evidence="1">
    <location>
        <begin position="12"/>
        <end position="32"/>
    </location>
</feature>
<name>A0A8F8KSJ3_9VIRU</name>
<dbReference type="EMBL" id="MZ420154">
    <property type="protein sequence ID" value="QYA18315.1"/>
    <property type="molecule type" value="Genomic_DNA"/>
</dbReference>
<keyword evidence="1 2" id="KW-0812">Transmembrane</keyword>
<feature type="transmembrane region" description="Helical" evidence="1">
    <location>
        <begin position="44"/>
        <end position="65"/>
    </location>
</feature>
<protein>
    <submittedName>
        <fullName evidence="2">Transmembrane protein</fullName>
    </submittedName>
</protein>